<protein>
    <recommendedName>
        <fullName evidence="3">Cadherin-like domain-containing protein</fullName>
    </recommendedName>
</protein>
<dbReference type="Gene3D" id="2.60.40.3440">
    <property type="match status" value="1"/>
</dbReference>
<name>A0A0G4FBP3_9ALVE</name>
<dbReference type="Pfam" id="PF17963">
    <property type="entry name" value="Big_9"/>
    <property type="match status" value="2"/>
</dbReference>
<reference evidence="2" key="1">
    <citation type="submission" date="2014-11" db="EMBL/GenBank/DDBJ databases">
        <authorList>
            <person name="Otto D Thomas"/>
            <person name="Naeem Raeece"/>
        </authorList>
    </citation>
    <scope>NUCLEOTIDE SEQUENCE</scope>
</reference>
<gene>
    <name evidence="2" type="ORF">Cvel_16196</name>
</gene>
<feature type="compositionally biased region" description="Polar residues" evidence="1">
    <location>
        <begin position="363"/>
        <end position="376"/>
    </location>
</feature>
<feature type="region of interest" description="Disordered" evidence="1">
    <location>
        <begin position="310"/>
        <end position="377"/>
    </location>
</feature>
<accession>A0A0G4FBP3</accession>
<dbReference type="AlphaFoldDB" id="A0A0G4FBP3"/>
<feature type="compositionally biased region" description="Low complexity" evidence="1">
    <location>
        <begin position="327"/>
        <end position="362"/>
    </location>
</feature>
<evidence type="ECO:0000256" key="1">
    <source>
        <dbReference type="SAM" id="MobiDB-lite"/>
    </source>
</evidence>
<proteinExistence type="predicted"/>
<dbReference type="EMBL" id="CDMZ01000261">
    <property type="protein sequence ID" value="CEM10427.1"/>
    <property type="molecule type" value="Genomic_DNA"/>
</dbReference>
<sequence>VTENDNDVIIGNITIETGDQNQTNIIGDFNVNSQSGNTGANSTTGDIFINVTVINGDNNVTVGDSFAYGNVTVDIDNGQSTENNLNASSDGTNQNWVNSTSDNSFASNITVTSGADSDVNVTDINNNEVNGNISSTISDDDTTLGENQNTPTIIDDSERNNIAKNNNSAVQTNEGSIEGNFTAITTSGSGINATLENDASNKNYVNKTIIGENQNEVDADSDTDINPSLIIESPSQSDVYVNDSDRIQMNPNFNTSSSADNLLIGINVNQNNVTDNSDRSQNVTVVTTSENTNVAPVNSSNVVNTDVNINGTNVGTREQSQFTPTVDTNGNAGANGQQQQQTLNSNSTSGSGSTSSSADNTLISMSNSTTGDINSGAQGGDVSGGIVNVAEGVNQTFIVSNDVTIGSNNNFGKKHDDKKHIGGGKVNATHVEDCSAFSHDLVDDYFVTHEDEPLTENVLTNDPDDWEVIPGATPVTTSEGGTVVFISPDGTFEYTPPENFVGIDTFFYTAQIEVTDGVFCKATARVAIKVVGKDDPPVAKDIYLTLNVDCKAKEVPSIKGRAEAHDPDTQSSHLTYPLLTNPSKGKLEWNVQTGYFTYTPPKGETESFEVSWEYAAKDKTTESDPATVTVRVEIVGECFKDKEEKSGGLFDLFGGGDFLKLDGFKFPGLDGFKLGDMGGMEMPGLSGAGVASEDALGLDKLGEFGDLPIGKDFGDLPVGGDIPMAGMEGIDKLPNVEGIDFELLKGFGPKP</sequence>
<organism evidence="2">
    <name type="scientific">Chromera velia CCMP2878</name>
    <dbReference type="NCBI Taxonomy" id="1169474"/>
    <lineage>
        <taxon>Eukaryota</taxon>
        <taxon>Sar</taxon>
        <taxon>Alveolata</taxon>
        <taxon>Colpodellida</taxon>
        <taxon>Chromeraceae</taxon>
        <taxon>Chromera</taxon>
    </lineage>
</organism>
<feature type="compositionally biased region" description="Polar residues" evidence="1">
    <location>
        <begin position="311"/>
        <end position="326"/>
    </location>
</feature>
<evidence type="ECO:0000313" key="2">
    <source>
        <dbReference type="EMBL" id="CEM10427.1"/>
    </source>
</evidence>
<evidence type="ECO:0008006" key="3">
    <source>
        <dbReference type="Google" id="ProtNLM"/>
    </source>
</evidence>
<dbReference type="VEuPathDB" id="CryptoDB:Cvel_16196"/>
<feature type="non-terminal residue" evidence="2">
    <location>
        <position position="1"/>
    </location>
</feature>